<dbReference type="AlphaFoldDB" id="A0A165E8Q1"/>
<evidence type="ECO:0000313" key="2">
    <source>
        <dbReference type="Proteomes" id="UP000077266"/>
    </source>
</evidence>
<evidence type="ECO:0000313" key="1">
    <source>
        <dbReference type="EMBL" id="KZV86331.1"/>
    </source>
</evidence>
<dbReference type="InParanoid" id="A0A165E8Q1"/>
<gene>
    <name evidence="1" type="ORF">EXIGLDRAFT_724876</name>
</gene>
<protein>
    <submittedName>
        <fullName evidence="1">Uncharacterized protein</fullName>
    </submittedName>
</protein>
<sequence length="111" mass="12458">MARKQHLPPSGAGPKQFSLLLLTVTSPDNNRPCSPCRVFSSYSYLWALGNAFGEHVVQFFALPAVLQYLRFLTDFSCPPLRLFLLVNNLAANDDHRLLRARVEPETTLALD</sequence>
<name>A0A165E8Q1_EXIGL</name>
<dbReference type="Proteomes" id="UP000077266">
    <property type="component" value="Unassembled WGS sequence"/>
</dbReference>
<accession>A0A165E8Q1</accession>
<dbReference type="EMBL" id="KV426159">
    <property type="protein sequence ID" value="KZV86331.1"/>
    <property type="molecule type" value="Genomic_DNA"/>
</dbReference>
<reference evidence="1 2" key="1">
    <citation type="journal article" date="2016" name="Mol. Biol. Evol.">
        <title>Comparative Genomics of Early-Diverging Mushroom-Forming Fungi Provides Insights into the Origins of Lignocellulose Decay Capabilities.</title>
        <authorList>
            <person name="Nagy L.G."/>
            <person name="Riley R."/>
            <person name="Tritt A."/>
            <person name="Adam C."/>
            <person name="Daum C."/>
            <person name="Floudas D."/>
            <person name="Sun H."/>
            <person name="Yadav J.S."/>
            <person name="Pangilinan J."/>
            <person name="Larsson K.H."/>
            <person name="Matsuura K."/>
            <person name="Barry K."/>
            <person name="Labutti K."/>
            <person name="Kuo R."/>
            <person name="Ohm R.A."/>
            <person name="Bhattacharya S.S."/>
            <person name="Shirouzu T."/>
            <person name="Yoshinaga Y."/>
            <person name="Martin F.M."/>
            <person name="Grigoriev I.V."/>
            <person name="Hibbett D.S."/>
        </authorList>
    </citation>
    <scope>NUCLEOTIDE SEQUENCE [LARGE SCALE GENOMIC DNA]</scope>
    <source>
        <strain evidence="1 2">HHB12029</strain>
    </source>
</reference>
<keyword evidence="2" id="KW-1185">Reference proteome</keyword>
<organism evidence="1 2">
    <name type="scientific">Exidia glandulosa HHB12029</name>
    <dbReference type="NCBI Taxonomy" id="1314781"/>
    <lineage>
        <taxon>Eukaryota</taxon>
        <taxon>Fungi</taxon>
        <taxon>Dikarya</taxon>
        <taxon>Basidiomycota</taxon>
        <taxon>Agaricomycotina</taxon>
        <taxon>Agaricomycetes</taxon>
        <taxon>Auriculariales</taxon>
        <taxon>Exidiaceae</taxon>
        <taxon>Exidia</taxon>
    </lineage>
</organism>
<proteinExistence type="predicted"/>